<accession>A0AAD5MEN9</accession>
<evidence type="ECO:0000313" key="2">
    <source>
        <dbReference type="Proteomes" id="UP001196413"/>
    </source>
</evidence>
<comment type="caution">
    <text evidence="1">The sequence shown here is derived from an EMBL/GenBank/DDBJ whole genome shotgun (WGS) entry which is preliminary data.</text>
</comment>
<dbReference type="EMBL" id="JAHQIW010000155">
    <property type="protein sequence ID" value="KAJ1346321.1"/>
    <property type="molecule type" value="Genomic_DNA"/>
</dbReference>
<organism evidence="1 2">
    <name type="scientific">Parelaphostrongylus tenuis</name>
    <name type="common">Meningeal worm</name>
    <dbReference type="NCBI Taxonomy" id="148309"/>
    <lineage>
        <taxon>Eukaryota</taxon>
        <taxon>Metazoa</taxon>
        <taxon>Ecdysozoa</taxon>
        <taxon>Nematoda</taxon>
        <taxon>Chromadorea</taxon>
        <taxon>Rhabditida</taxon>
        <taxon>Rhabditina</taxon>
        <taxon>Rhabditomorpha</taxon>
        <taxon>Strongyloidea</taxon>
        <taxon>Metastrongylidae</taxon>
        <taxon>Parelaphostrongylus</taxon>
    </lineage>
</organism>
<evidence type="ECO:0000313" key="1">
    <source>
        <dbReference type="EMBL" id="KAJ1346321.1"/>
    </source>
</evidence>
<name>A0AAD5MEN9_PARTN</name>
<gene>
    <name evidence="1" type="ORF">KIN20_001078</name>
</gene>
<dbReference type="AlphaFoldDB" id="A0AAD5MEN9"/>
<dbReference type="Proteomes" id="UP001196413">
    <property type="component" value="Unassembled WGS sequence"/>
</dbReference>
<keyword evidence="2" id="KW-1185">Reference proteome</keyword>
<protein>
    <submittedName>
        <fullName evidence="1">Uncharacterized protein</fullName>
    </submittedName>
</protein>
<reference evidence="1" key="1">
    <citation type="submission" date="2021-06" db="EMBL/GenBank/DDBJ databases">
        <title>Parelaphostrongylus tenuis whole genome reference sequence.</title>
        <authorList>
            <person name="Garwood T.J."/>
            <person name="Larsen P.A."/>
            <person name="Fountain-Jones N.M."/>
            <person name="Garbe J.R."/>
            <person name="Macchietto M.G."/>
            <person name="Kania S.A."/>
            <person name="Gerhold R.W."/>
            <person name="Richards J.E."/>
            <person name="Wolf T.M."/>
        </authorList>
    </citation>
    <scope>NUCLEOTIDE SEQUENCE</scope>
    <source>
        <strain evidence="1">MNPRO001-30</strain>
        <tissue evidence="1">Meninges</tissue>
    </source>
</reference>
<proteinExistence type="predicted"/>
<sequence>MRVLSREFYVDAHAPIFLQFGSPHLTLVGAAEKIRQGSTAHHPRFEWRPSRSCNAADIGVNSNVLQSTMISVWYSFESKVNSMGSQNESASVALAF</sequence>